<protein>
    <submittedName>
        <fullName evidence="2">Uncharacterized protein</fullName>
    </submittedName>
</protein>
<evidence type="ECO:0000313" key="3">
    <source>
        <dbReference type="Proteomes" id="UP000253472"/>
    </source>
</evidence>
<gene>
    <name evidence="2" type="ORF">Cantr_07189</name>
</gene>
<feature type="compositionally biased region" description="Polar residues" evidence="1">
    <location>
        <begin position="1"/>
        <end position="12"/>
    </location>
</feature>
<dbReference type="EMBL" id="QLNQ01000027">
    <property type="protein sequence ID" value="RCK58785.1"/>
    <property type="molecule type" value="Genomic_DNA"/>
</dbReference>
<feature type="region of interest" description="Disordered" evidence="1">
    <location>
        <begin position="1"/>
        <end position="36"/>
    </location>
</feature>
<dbReference type="Proteomes" id="UP000253472">
    <property type="component" value="Unassembled WGS sequence"/>
</dbReference>
<dbReference type="AlphaFoldDB" id="A0A367XYR7"/>
<evidence type="ECO:0000256" key="1">
    <source>
        <dbReference type="SAM" id="MobiDB-lite"/>
    </source>
</evidence>
<name>A0A367XYR7_9ASCO</name>
<proteinExistence type="predicted"/>
<keyword evidence="3" id="KW-1185">Reference proteome</keyword>
<comment type="caution">
    <text evidence="2">The sequence shown here is derived from an EMBL/GenBank/DDBJ whole genome shotgun (WGS) entry which is preliminary data.</text>
</comment>
<organism evidence="2 3">
    <name type="scientific">Candida viswanathii</name>
    <dbReference type="NCBI Taxonomy" id="5486"/>
    <lineage>
        <taxon>Eukaryota</taxon>
        <taxon>Fungi</taxon>
        <taxon>Dikarya</taxon>
        <taxon>Ascomycota</taxon>
        <taxon>Saccharomycotina</taxon>
        <taxon>Pichiomycetes</taxon>
        <taxon>Debaryomycetaceae</taxon>
        <taxon>Candida/Lodderomyces clade</taxon>
        <taxon>Candida</taxon>
    </lineage>
</organism>
<accession>A0A367XYR7</accession>
<reference evidence="2 3" key="1">
    <citation type="submission" date="2018-06" db="EMBL/GenBank/DDBJ databases">
        <title>Whole genome sequencing of Candida tropicalis (genome annotated by CSBL at Korea University).</title>
        <authorList>
            <person name="Ahn J."/>
        </authorList>
    </citation>
    <scope>NUCLEOTIDE SEQUENCE [LARGE SCALE GENOMIC DNA]</scope>
    <source>
        <strain evidence="2 3">ATCC 20962</strain>
    </source>
</reference>
<feature type="compositionally biased region" description="Low complexity" evidence="1">
    <location>
        <begin position="13"/>
        <end position="36"/>
    </location>
</feature>
<evidence type="ECO:0000313" key="2">
    <source>
        <dbReference type="EMBL" id="RCK58785.1"/>
    </source>
</evidence>
<sequence length="70" mass="7197">MPSSSLETTLVGSSESTKLKNSLNSNSSPSSVPVNSTSSYMVLTLKKSAADANDANNKGANMADDFIIGL</sequence>